<gene>
    <name evidence="1" type="ORF">GCM10009682_23910</name>
</gene>
<accession>A0ABP4Y9W6</accession>
<organism evidence="1 2">
    <name type="scientific">Luedemannella flava</name>
    <dbReference type="NCBI Taxonomy" id="349316"/>
    <lineage>
        <taxon>Bacteria</taxon>
        <taxon>Bacillati</taxon>
        <taxon>Actinomycetota</taxon>
        <taxon>Actinomycetes</taxon>
        <taxon>Micromonosporales</taxon>
        <taxon>Micromonosporaceae</taxon>
        <taxon>Luedemannella</taxon>
    </lineage>
</organism>
<dbReference type="Proteomes" id="UP001500218">
    <property type="component" value="Unassembled WGS sequence"/>
</dbReference>
<dbReference type="RefSeq" id="WP_344129511.1">
    <property type="nucleotide sequence ID" value="NZ_BAAALT010000059.1"/>
</dbReference>
<evidence type="ECO:0000313" key="2">
    <source>
        <dbReference type="Proteomes" id="UP001500218"/>
    </source>
</evidence>
<comment type="caution">
    <text evidence="1">The sequence shown here is derived from an EMBL/GenBank/DDBJ whole genome shotgun (WGS) entry which is preliminary data.</text>
</comment>
<dbReference type="EMBL" id="BAAALT010000059">
    <property type="protein sequence ID" value="GAA1801308.1"/>
    <property type="molecule type" value="Genomic_DNA"/>
</dbReference>
<sequence length="87" mass="9493">MVAVLADRMTADEGELVSIVATNGDPRYSVTAARYVIHSWCEWGLAHTDGNTITAVDTDSLREIAKDGWHRWLATHRPDLVSTGGIA</sequence>
<evidence type="ECO:0000313" key="1">
    <source>
        <dbReference type="EMBL" id="GAA1801308.1"/>
    </source>
</evidence>
<keyword evidence="2" id="KW-1185">Reference proteome</keyword>
<reference evidence="2" key="1">
    <citation type="journal article" date="2019" name="Int. J. Syst. Evol. Microbiol.">
        <title>The Global Catalogue of Microorganisms (GCM) 10K type strain sequencing project: providing services to taxonomists for standard genome sequencing and annotation.</title>
        <authorList>
            <consortium name="The Broad Institute Genomics Platform"/>
            <consortium name="The Broad Institute Genome Sequencing Center for Infectious Disease"/>
            <person name="Wu L."/>
            <person name="Ma J."/>
        </authorList>
    </citation>
    <scope>NUCLEOTIDE SEQUENCE [LARGE SCALE GENOMIC DNA]</scope>
    <source>
        <strain evidence="2">JCM 13250</strain>
    </source>
</reference>
<name>A0ABP4Y9W6_9ACTN</name>
<protein>
    <submittedName>
        <fullName evidence="1">Uncharacterized protein</fullName>
    </submittedName>
</protein>
<proteinExistence type="predicted"/>